<evidence type="ECO:0000313" key="2">
    <source>
        <dbReference type="EMBL" id="XAY06224.1"/>
    </source>
</evidence>
<evidence type="ECO:0008006" key="3">
    <source>
        <dbReference type="Google" id="ProtNLM"/>
    </source>
</evidence>
<organism evidence="2">
    <name type="scientific">Paraconexibacter sp. AEG42_29</name>
    <dbReference type="NCBI Taxonomy" id="2997339"/>
    <lineage>
        <taxon>Bacteria</taxon>
        <taxon>Bacillati</taxon>
        <taxon>Actinomycetota</taxon>
        <taxon>Thermoleophilia</taxon>
        <taxon>Solirubrobacterales</taxon>
        <taxon>Paraconexibacteraceae</taxon>
        <taxon>Paraconexibacter</taxon>
    </lineage>
</organism>
<dbReference type="EMBL" id="CP114014">
    <property type="protein sequence ID" value="XAY06224.1"/>
    <property type="molecule type" value="Genomic_DNA"/>
</dbReference>
<protein>
    <recommendedName>
        <fullName evidence="3">Prepilin-type N-terminal cleavage/methylation domain-containing protein</fullName>
    </recommendedName>
</protein>
<proteinExistence type="predicted"/>
<accession>A0AAU7AX63</accession>
<feature type="transmembrane region" description="Helical" evidence="1">
    <location>
        <begin position="12"/>
        <end position="34"/>
    </location>
</feature>
<gene>
    <name evidence="2" type="ORF">DSM112329_03091</name>
</gene>
<evidence type="ECO:0000256" key="1">
    <source>
        <dbReference type="SAM" id="Phobius"/>
    </source>
</evidence>
<dbReference type="Pfam" id="PF07963">
    <property type="entry name" value="N_methyl"/>
    <property type="match status" value="1"/>
</dbReference>
<dbReference type="AlphaFoldDB" id="A0AAU7AX63"/>
<keyword evidence="1" id="KW-0472">Membrane</keyword>
<name>A0AAU7AX63_9ACTN</name>
<keyword evidence="1" id="KW-0812">Transmembrane</keyword>
<keyword evidence="1" id="KW-1133">Transmembrane helix</keyword>
<dbReference type="NCBIfam" id="TIGR02532">
    <property type="entry name" value="IV_pilin_GFxxxE"/>
    <property type="match status" value="1"/>
</dbReference>
<sequence length="262" mass="26277">MKDNGHPTRTDAGFTIVEVMVAMMILLVGVLAMLNFTLSGASSTGKTAAREQGTNVARELIERSRQVPYANVTATTAPAQLRATLPDAGALSGSSFAVTRRGTTYTVSIAACSIDDPSDGVGVGDATYCANPNGSAGPGSAATSTAVGLNVLGISVAAGGSLLSTVCNALGTNSTILNAVTAAVSAIAPVSACTSTSGTAAFDSRPDDLRLVQVTVNWTKGTAQTLRQTTLLTNPLPNDCPMALAQVTTATPLPSGCPTPTS</sequence>
<dbReference type="InterPro" id="IPR012902">
    <property type="entry name" value="N_methyl_site"/>
</dbReference>
<reference evidence="2" key="1">
    <citation type="submission" date="2022-12" db="EMBL/GenBank/DDBJ databases">
        <title>Paraconexibacter alkalitolerans sp. nov. and Baekduia alba sp. nov., isolated from soil and emended description of the genera Paraconexibacter (Chun et al., 2020) and Baekduia (An et al., 2020).</title>
        <authorList>
            <person name="Vieira S."/>
            <person name="Huber K.J."/>
            <person name="Geppert A."/>
            <person name="Wolf J."/>
            <person name="Neumann-Schaal M."/>
            <person name="Muesken M."/>
            <person name="Overmann J."/>
        </authorList>
    </citation>
    <scope>NUCLEOTIDE SEQUENCE</scope>
    <source>
        <strain evidence="2">AEG42_29</strain>
    </source>
</reference>
<dbReference type="KEGG" id="parq:DSM112329_03091"/>
<dbReference type="RefSeq" id="WP_354697461.1">
    <property type="nucleotide sequence ID" value="NZ_CP114014.1"/>
</dbReference>